<sequence length="222" mass="25800">MNEIEKPVYIQVIENLKEEIMHKCPNEPIMSERELALHFNISRMTARKAVDALVNDGYLYRIKNKGTFVADKTLYKSNTLYEEHEDTVYKNLYFNVIPADKEIAEKLNVKVEELILKIVRTAHYKGQPQTLDEIYFVKKYLSSDDIANISKVVDIKKCINESVVEQRFYPMIVPFKYAVLLEIAQGTPIINVQSIMRNHLGVPTLFFSSYLNPHQVTIQIKN</sequence>
<keyword evidence="3" id="KW-0804">Transcription</keyword>
<feature type="domain" description="HTH gntR-type" evidence="4">
    <location>
        <begin position="6"/>
        <end position="72"/>
    </location>
</feature>
<organism evidence="5 6">
    <name type="scientific">Holtiella tumoricola</name>
    <dbReference type="NCBI Taxonomy" id="3018743"/>
    <lineage>
        <taxon>Bacteria</taxon>
        <taxon>Bacillati</taxon>
        <taxon>Bacillota</taxon>
        <taxon>Clostridia</taxon>
        <taxon>Lachnospirales</taxon>
        <taxon>Cellulosilyticaceae</taxon>
        <taxon>Holtiella</taxon>
    </lineage>
</organism>
<dbReference type="PROSITE" id="PS50949">
    <property type="entry name" value="HTH_GNTR"/>
    <property type="match status" value="1"/>
</dbReference>
<keyword evidence="2" id="KW-0238">DNA-binding</keyword>
<dbReference type="SMART" id="SM00345">
    <property type="entry name" value="HTH_GNTR"/>
    <property type="match status" value="1"/>
</dbReference>
<evidence type="ECO:0000256" key="2">
    <source>
        <dbReference type="ARBA" id="ARBA00023125"/>
    </source>
</evidence>
<dbReference type="PANTHER" id="PTHR44846">
    <property type="entry name" value="MANNOSYL-D-GLYCERATE TRANSPORT/METABOLISM SYSTEM REPRESSOR MNGR-RELATED"/>
    <property type="match status" value="1"/>
</dbReference>
<dbReference type="SMART" id="SM00866">
    <property type="entry name" value="UTRA"/>
    <property type="match status" value="1"/>
</dbReference>
<name>A0AA42DLV7_9FIRM</name>
<dbReference type="GO" id="GO:0003677">
    <property type="term" value="F:DNA binding"/>
    <property type="evidence" value="ECO:0007669"/>
    <property type="project" value="UniProtKB-KW"/>
</dbReference>
<reference evidence="5" key="1">
    <citation type="journal article" date="2023" name="Int. J. Syst. Evol. Microbiol.">
        <title>&lt;i&gt;Holtiella tumoricola&lt;/i&gt; gen. nov. sp. nov., isolated from a human clinical sample.</title>
        <authorList>
            <person name="Allen-Vercoe E."/>
            <person name="Daigneault M.C."/>
            <person name="Vancuren S.J."/>
            <person name="Cochrane K."/>
            <person name="O'Neal L.L."/>
            <person name="Sankaranarayanan K."/>
            <person name="Lawson P.A."/>
        </authorList>
    </citation>
    <scope>NUCLEOTIDE SEQUENCE</scope>
    <source>
        <strain evidence="5">CC70A</strain>
    </source>
</reference>
<dbReference type="Gene3D" id="3.40.1410.10">
    <property type="entry name" value="Chorismate lyase-like"/>
    <property type="match status" value="1"/>
</dbReference>
<dbReference type="RefSeq" id="WP_053982530.1">
    <property type="nucleotide sequence ID" value="NZ_JAQIFT010000032.1"/>
</dbReference>
<dbReference type="GO" id="GO:0045892">
    <property type="term" value="P:negative regulation of DNA-templated transcription"/>
    <property type="evidence" value="ECO:0007669"/>
    <property type="project" value="TreeGrafter"/>
</dbReference>
<keyword evidence="1" id="KW-0805">Transcription regulation</keyword>
<evidence type="ECO:0000259" key="4">
    <source>
        <dbReference type="PROSITE" id="PS50949"/>
    </source>
</evidence>
<dbReference type="SUPFAM" id="SSF64288">
    <property type="entry name" value="Chorismate lyase-like"/>
    <property type="match status" value="1"/>
</dbReference>
<dbReference type="InterPro" id="IPR028978">
    <property type="entry name" value="Chorismate_lyase_/UTRA_dom_sf"/>
</dbReference>
<dbReference type="InterPro" id="IPR036390">
    <property type="entry name" value="WH_DNA-bd_sf"/>
</dbReference>
<evidence type="ECO:0000313" key="5">
    <source>
        <dbReference type="EMBL" id="MDA3731319.1"/>
    </source>
</evidence>
<dbReference type="PRINTS" id="PR00035">
    <property type="entry name" value="HTHGNTR"/>
</dbReference>
<keyword evidence="6" id="KW-1185">Reference proteome</keyword>
<evidence type="ECO:0000256" key="3">
    <source>
        <dbReference type="ARBA" id="ARBA00023163"/>
    </source>
</evidence>
<protein>
    <submittedName>
        <fullName evidence="5">GntR family transcriptional regulator</fullName>
    </submittedName>
</protein>
<evidence type="ECO:0000313" key="6">
    <source>
        <dbReference type="Proteomes" id="UP001169242"/>
    </source>
</evidence>
<dbReference type="Pfam" id="PF00392">
    <property type="entry name" value="GntR"/>
    <property type="match status" value="1"/>
</dbReference>
<dbReference type="GO" id="GO:0003700">
    <property type="term" value="F:DNA-binding transcription factor activity"/>
    <property type="evidence" value="ECO:0007669"/>
    <property type="project" value="InterPro"/>
</dbReference>
<dbReference type="InterPro" id="IPR036388">
    <property type="entry name" value="WH-like_DNA-bd_sf"/>
</dbReference>
<dbReference type="CDD" id="cd07377">
    <property type="entry name" value="WHTH_GntR"/>
    <property type="match status" value="1"/>
</dbReference>
<dbReference type="InterPro" id="IPR011663">
    <property type="entry name" value="UTRA"/>
</dbReference>
<gene>
    <name evidence="5" type="ORF">PBV87_07475</name>
</gene>
<dbReference type="Gene3D" id="1.10.10.10">
    <property type="entry name" value="Winged helix-like DNA-binding domain superfamily/Winged helix DNA-binding domain"/>
    <property type="match status" value="1"/>
</dbReference>
<dbReference type="EMBL" id="JAQIFT010000032">
    <property type="protein sequence ID" value="MDA3731319.1"/>
    <property type="molecule type" value="Genomic_DNA"/>
</dbReference>
<accession>A0AA42DLV7</accession>
<dbReference type="InterPro" id="IPR050679">
    <property type="entry name" value="Bact_HTH_transcr_reg"/>
</dbReference>
<dbReference type="SUPFAM" id="SSF46785">
    <property type="entry name" value="Winged helix' DNA-binding domain"/>
    <property type="match status" value="1"/>
</dbReference>
<dbReference type="AlphaFoldDB" id="A0AA42DLV7"/>
<comment type="caution">
    <text evidence="5">The sequence shown here is derived from an EMBL/GenBank/DDBJ whole genome shotgun (WGS) entry which is preliminary data.</text>
</comment>
<dbReference type="Pfam" id="PF07702">
    <property type="entry name" value="UTRA"/>
    <property type="match status" value="1"/>
</dbReference>
<evidence type="ECO:0000256" key="1">
    <source>
        <dbReference type="ARBA" id="ARBA00023015"/>
    </source>
</evidence>
<dbReference type="PANTHER" id="PTHR44846:SF1">
    <property type="entry name" value="MANNOSYL-D-GLYCERATE TRANSPORT_METABOLISM SYSTEM REPRESSOR MNGR-RELATED"/>
    <property type="match status" value="1"/>
</dbReference>
<dbReference type="Proteomes" id="UP001169242">
    <property type="component" value="Unassembled WGS sequence"/>
</dbReference>
<proteinExistence type="predicted"/>
<dbReference type="InterPro" id="IPR000524">
    <property type="entry name" value="Tscrpt_reg_HTH_GntR"/>
</dbReference>